<dbReference type="AlphaFoldDB" id="A0A5D0MGN0"/>
<evidence type="ECO:0000256" key="2">
    <source>
        <dbReference type="ARBA" id="ARBA00006521"/>
    </source>
</evidence>
<proteinExistence type="inferred from homology"/>
<dbReference type="Gene3D" id="3.40.470.10">
    <property type="entry name" value="Uracil-DNA glycosylase-like domain"/>
    <property type="match status" value="1"/>
</dbReference>
<feature type="domain" description="Uracil-DNA glycosylase-like" evidence="12">
    <location>
        <begin position="25"/>
        <end position="174"/>
    </location>
</feature>
<dbReference type="PANTHER" id="PTHR33693">
    <property type="entry name" value="TYPE-5 URACIL-DNA GLYCOSYLASE"/>
    <property type="match status" value="1"/>
</dbReference>
<evidence type="ECO:0000256" key="4">
    <source>
        <dbReference type="ARBA" id="ARBA00019403"/>
    </source>
</evidence>
<dbReference type="EC" id="3.2.2.27" evidence="3"/>
<evidence type="ECO:0000256" key="9">
    <source>
        <dbReference type="ARBA" id="ARBA00023004"/>
    </source>
</evidence>
<keyword evidence="10" id="KW-0411">Iron-sulfur</keyword>
<name>A0A5D0MGN0_9BACT</name>
<keyword evidence="11" id="KW-0234">DNA repair</keyword>
<dbReference type="GO" id="GO:0046872">
    <property type="term" value="F:metal ion binding"/>
    <property type="evidence" value="ECO:0007669"/>
    <property type="project" value="UniProtKB-KW"/>
</dbReference>
<evidence type="ECO:0000256" key="6">
    <source>
        <dbReference type="ARBA" id="ARBA00022723"/>
    </source>
</evidence>
<keyword evidence="14" id="KW-1185">Reference proteome</keyword>
<dbReference type="CDD" id="cd10030">
    <property type="entry name" value="UDG-F4_TTUDGA_SPO1dp_like"/>
    <property type="match status" value="1"/>
</dbReference>
<dbReference type="Proteomes" id="UP000324143">
    <property type="component" value="Unassembled WGS sequence"/>
</dbReference>
<keyword evidence="8" id="KW-0378">Hydrolase</keyword>
<evidence type="ECO:0000313" key="13">
    <source>
        <dbReference type="EMBL" id="TYB30641.1"/>
    </source>
</evidence>
<dbReference type="GO" id="GO:0006281">
    <property type="term" value="P:DNA repair"/>
    <property type="evidence" value="ECO:0007669"/>
    <property type="project" value="UniProtKB-KW"/>
</dbReference>
<reference evidence="13" key="1">
    <citation type="submission" date="2019-08" db="EMBL/GenBank/DDBJ databases">
        <title>Genomic characterization of a novel candidate phylum (ARYD3) from a high temperature, high salinity tertiary oil reservoir in north central Oklahoma, USA.</title>
        <authorList>
            <person name="Youssef N.H."/>
            <person name="Yadav A."/>
            <person name="Elshahed M.S."/>
        </authorList>
    </citation>
    <scope>NUCLEOTIDE SEQUENCE [LARGE SCALE GENOMIC DNA]</scope>
    <source>
        <strain evidence="13">ARYD3</strain>
    </source>
</reference>
<comment type="caution">
    <text evidence="13">The sequence shown here is derived from an EMBL/GenBank/DDBJ whole genome shotgun (WGS) entry which is preliminary data.</text>
</comment>
<evidence type="ECO:0000256" key="3">
    <source>
        <dbReference type="ARBA" id="ARBA00012030"/>
    </source>
</evidence>
<evidence type="ECO:0000256" key="10">
    <source>
        <dbReference type="ARBA" id="ARBA00023014"/>
    </source>
</evidence>
<evidence type="ECO:0000256" key="8">
    <source>
        <dbReference type="ARBA" id="ARBA00022801"/>
    </source>
</evidence>
<comment type="catalytic activity">
    <reaction evidence="1">
        <text>Hydrolyzes single-stranded DNA or mismatched double-stranded DNA and polynucleotides, releasing free uracil.</text>
        <dbReference type="EC" id="3.2.2.27"/>
    </reaction>
</comment>
<evidence type="ECO:0000256" key="1">
    <source>
        <dbReference type="ARBA" id="ARBA00001400"/>
    </source>
</evidence>
<evidence type="ECO:0000256" key="5">
    <source>
        <dbReference type="ARBA" id="ARBA00022485"/>
    </source>
</evidence>
<accession>A0A5D0MGN0</accession>
<evidence type="ECO:0000256" key="11">
    <source>
        <dbReference type="ARBA" id="ARBA00023204"/>
    </source>
</evidence>
<keyword evidence="7" id="KW-0227">DNA damage</keyword>
<keyword evidence="5" id="KW-0004">4Fe-4S</keyword>
<dbReference type="GO" id="GO:0051539">
    <property type="term" value="F:4 iron, 4 sulfur cluster binding"/>
    <property type="evidence" value="ECO:0007669"/>
    <property type="project" value="UniProtKB-KW"/>
</dbReference>
<dbReference type="InterPro" id="IPR036895">
    <property type="entry name" value="Uracil-DNA_glycosylase-like_sf"/>
</dbReference>
<dbReference type="SMART" id="SM00986">
    <property type="entry name" value="UDG"/>
    <property type="match status" value="1"/>
</dbReference>
<sequence length="182" mass="21248">MKKFYEKIKDCKKCPYGKKRNKFVFGEGNVNADIVFVGEGPGKDEDLQGRPFVGRAGKLLRKIIKEEKLNMDKVYIANITKCRPFNNEDPRHEAIKNCLPYLQKQINIIEPNIIATLGRVPGRILTERKNLKITKERGEIDKFENTPVMLMYHPSYLLRNRGGKRMDEFRKDMNKLKNYIGK</sequence>
<dbReference type="InterPro" id="IPR051536">
    <property type="entry name" value="UDG_Type-4/5"/>
</dbReference>
<dbReference type="SUPFAM" id="SSF52141">
    <property type="entry name" value="Uracil-DNA glycosylase-like"/>
    <property type="match status" value="1"/>
</dbReference>
<dbReference type="InterPro" id="IPR005122">
    <property type="entry name" value="Uracil-DNA_glycosylase-like"/>
</dbReference>
<dbReference type="InterPro" id="IPR005273">
    <property type="entry name" value="Ura-DNA_glyco_family4"/>
</dbReference>
<dbReference type="GO" id="GO:0004844">
    <property type="term" value="F:uracil DNA N-glycosylase activity"/>
    <property type="evidence" value="ECO:0007669"/>
    <property type="project" value="UniProtKB-EC"/>
</dbReference>
<dbReference type="EMBL" id="VSIX01000093">
    <property type="protein sequence ID" value="TYB30641.1"/>
    <property type="molecule type" value="Genomic_DNA"/>
</dbReference>
<keyword evidence="9" id="KW-0408">Iron</keyword>
<organism evidence="13 14">
    <name type="scientific">Candidatus Mcinerneyibacterium aminivorans</name>
    <dbReference type="NCBI Taxonomy" id="2703815"/>
    <lineage>
        <taxon>Bacteria</taxon>
        <taxon>Candidatus Macinerneyibacteriota</taxon>
        <taxon>Candidatus Mcinerneyibacteria</taxon>
        <taxon>Candidatus Mcinerneyibacteriales</taxon>
        <taxon>Candidatus Mcinerneyibacteriaceae</taxon>
        <taxon>Candidatus Mcinerneyibacterium</taxon>
    </lineage>
</organism>
<dbReference type="Pfam" id="PF03167">
    <property type="entry name" value="UDG"/>
    <property type="match status" value="1"/>
</dbReference>
<evidence type="ECO:0000259" key="12">
    <source>
        <dbReference type="SMART" id="SM00986"/>
    </source>
</evidence>
<dbReference type="NCBIfam" id="TIGR00758">
    <property type="entry name" value="UDG_fam4"/>
    <property type="match status" value="1"/>
</dbReference>
<comment type="similarity">
    <text evidence="2">Belongs to the uracil-DNA glycosylase (UDG) superfamily. Type 4 (UDGa) family.</text>
</comment>
<evidence type="ECO:0000256" key="7">
    <source>
        <dbReference type="ARBA" id="ARBA00022763"/>
    </source>
</evidence>
<gene>
    <name evidence="13" type="ORF">FXF47_08215</name>
</gene>
<dbReference type="PANTHER" id="PTHR33693:SF1">
    <property type="entry name" value="TYPE-4 URACIL-DNA GLYCOSYLASE"/>
    <property type="match status" value="1"/>
</dbReference>
<evidence type="ECO:0000313" key="14">
    <source>
        <dbReference type="Proteomes" id="UP000324143"/>
    </source>
</evidence>
<dbReference type="SMART" id="SM00987">
    <property type="entry name" value="UreE_C"/>
    <property type="match status" value="1"/>
</dbReference>
<keyword evidence="6" id="KW-0479">Metal-binding</keyword>
<protein>
    <recommendedName>
        <fullName evidence="4">Type-4 uracil-DNA glycosylase</fullName>
        <ecNumber evidence="3">3.2.2.27</ecNumber>
    </recommendedName>
</protein>